<evidence type="ECO:0000256" key="3">
    <source>
        <dbReference type="ARBA" id="ARBA00022917"/>
    </source>
</evidence>
<dbReference type="InterPro" id="IPR001288">
    <property type="entry name" value="Translation_initiation_fac_3"/>
</dbReference>
<evidence type="ECO:0000256" key="2">
    <source>
        <dbReference type="ARBA" id="ARBA00022540"/>
    </source>
</evidence>
<evidence type="ECO:0000259" key="7">
    <source>
        <dbReference type="Pfam" id="PF05198"/>
    </source>
</evidence>
<comment type="subunit">
    <text evidence="4">Monomer.</text>
</comment>
<name>A0A2M8EI54_UNCKA</name>
<protein>
    <recommendedName>
        <fullName evidence="4 5">Translation initiation factor IF-3</fullName>
    </recommendedName>
</protein>
<proteinExistence type="inferred from homology"/>
<evidence type="ECO:0000259" key="6">
    <source>
        <dbReference type="Pfam" id="PF00707"/>
    </source>
</evidence>
<dbReference type="Proteomes" id="UP000228781">
    <property type="component" value="Unassembled WGS sequence"/>
</dbReference>
<gene>
    <name evidence="4" type="primary">infC</name>
    <name evidence="8" type="ORF">CO059_02820</name>
</gene>
<evidence type="ECO:0000256" key="4">
    <source>
        <dbReference type="HAMAP-Rule" id="MF_00080"/>
    </source>
</evidence>
<dbReference type="InterPro" id="IPR036788">
    <property type="entry name" value="T_IF-3_C_sf"/>
</dbReference>
<dbReference type="AlphaFoldDB" id="A0A2M8EI54"/>
<dbReference type="GO" id="GO:0005737">
    <property type="term" value="C:cytoplasm"/>
    <property type="evidence" value="ECO:0007669"/>
    <property type="project" value="UniProtKB-SubCell"/>
</dbReference>
<comment type="subcellular location">
    <subcellularLocation>
        <location evidence="4">Cytoplasm</location>
    </subcellularLocation>
</comment>
<accession>A0A2M8EI54</accession>
<dbReference type="PANTHER" id="PTHR10938">
    <property type="entry name" value="TRANSLATION INITIATION FACTOR IF-3"/>
    <property type="match status" value="1"/>
</dbReference>
<organism evidence="8 9">
    <name type="scientific">candidate division WWE3 bacterium CG_4_9_14_0_2_um_filter_48_10</name>
    <dbReference type="NCBI Taxonomy" id="1975078"/>
    <lineage>
        <taxon>Bacteria</taxon>
        <taxon>Katanobacteria</taxon>
    </lineage>
</organism>
<dbReference type="InterPro" id="IPR036787">
    <property type="entry name" value="T_IF-3_N_sf"/>
</dbReference>
<dbReference type="Gene3D" id="3.10.20.80">
    <property type="entry name" value="Translation initiation factor 3 (IF-3), N-terminal domain"/>
    <property type="match status" value="1"/>
</dbReference>
<dbReference type="HAMAP" id="MF_00080">
    <property type="entry name" value="IF_3"/>
    <property type="match status" value="1"/>
</dbReference>
<dbReference type="GO" id="GO:0043022">
    <property type="term" value="F:ribosome binding"/>
    <property type="evidence" value="ECO:0007669"/>
    <property type="project" value="TreeGrafter"/>
</dbReference>
<dbReference type="InterPro" id="IPR019814">
    <property type="entry name" value="Translation_initiation_fac_3_N"/>
</dbReference>
<keyword evidence="4" id="KW-0963">Cytoplasm</keyword>
<evidence type="ECO:0000313" key="8">
    <source>
        <dbReference type="EMBL" id="PJC22157.1"/>
    </source>
</evidence>
<dbReference type="NCBIfam" id="TIGR00168">
    <property type="entry name" value="infC"/>
    <property type="match status" value="1"/>
</dbReference>
<evidence type="ECO:0000256" key="5">
    <source>
        <dbReference type="NCBIfam" id="TIGR00168"/>
    </source>
</evidence>
<keyword evidence="3 4" id="KW-0648">Protein biosynthesis</keyword>
<dbReference type="SUPFAM" id="SSF54364">
    <property type="entry name" value="Translation initiation factor IF3, N-terminal domain"/>
    <property type="match status" value="1"/>
</dbReference>
<dbReference type="GO" id="GO:0003743">
    <property type="term" value="F:translation initiation factor activity"/>
    <property type="evidence" value="ECO:0007669"/>
    <property type="project" value="UniProtKB-UniRule"/>
</dbReference>
<dbReference type="Pfam" id="PF05198">
    <property type="entry name" value="IF3_N"/>
    <property type="match status" value="1"/>
</dbReference>
<keyword evidence="2 4" id="KW-0396">Initiation factor</keyword>
<dbReference type="InterPro" id="IPR019815">
    <property type="entry name" value="Translation_initiation_fac_3_C"/>
</dbReference>
<dbReference type="GO" id="GO:0032790">
    <property type="term" value="P:ribosome disassembly"/>
    <property type="evidence" value="ECO:0007669"/>
    <property type="project" value="TreeGrafter"/>
</dbReference>
<comment type="caution">
    <text evidence="8">The sequence shown here is derived from an EMBL/GenBank/DDBJ whole genome shotgun (WGS) entry which is preliminary data.</text>
</comment>
<dbReference type="Pfam" id="PF00707">
    <property type="entry name" value="IF3_C"/>
    <property type="match status" value="1"/>
</dbReference>
<comment type="function">
    <text evidence="4">IF-3 binds to the 30S ribosomal subunit and shifts the equilibrium between 70S ribosomes and their 50S and 30S subunits in favor of the free subunits, thus enhancing the availability of 30S subunits on which protein synthesis initiation begins.</text>
</comment>
<dbReference type="EMBL" id="PFSK01000042">
    <property type="protein sequence ID" value="PJC22157.1"/>
    <property type="molecule type" value="Genomic_DNA"/>
</dbReference>
<dbReference type="PANTHER" id="PTHR10938:SF0">
    <property type="entry name" value="TRANSLATION INITIATION FACTOR IF-3, MITOCHONDRIAL"/>
    <property type="match status" value="1"/>
</dbReference>
<dbReference type="Gene3D" id="3.30.110.10">
    <property type="entry name" value="Translation initiation factor 3 (IF-3), C-terminal domain"/>
    <property type="match status" value="1"/>
</dbReference>
<feature type="domain" description="Translation initiation factor 3 N-terminal" evidence="7">
    <location>
        <begin position="8"/>
        <end position="75"/>
    </location>
</feature>
<evidence type="ECO:0000256" key="1">
    <source>
        <dbReference type="ARBA" id="ARBA00005439"/>
    </source>
</evidence>
<evidence type="ECO:0000313" key="9">
    <source>
        <dbReference type="Proteomes" id="UP000228781"/>
    </source>
</evidence>
<dbReference type="SUPFAM" id="SSF55200">
    <property type="entry name" value="Translation initiation factor IF3, C-terminal domain"/>
    <property type="match status" value="1"/>
</dbReference>
<feature type="domain" description="Translation initiation factor 3 C-terminal" evidence="6">
    <location>
        <begin position="85"/>
        <end position="168"/>
    </location>
</feature>
<sequence length="177" mass="20231">MVRISYRINQNIKAPEIRLINQKGKQVGVVKTAKALETAKKEGLDLVEVAPSAKPPVAKLLDFKRFLAEQKKEERIAQKRSAKTELKELRFNPNIGEADLNVRVKRAEEFLKKRDRVKLTVVYRGREAAHLEVGLNKINKMVELLKEVAKIVEGPTRRGKTVEAFLVPRKRNAQEKD</sequence>
<comment type="similarity">
    <text evidence="1 4">Belongs to the IF-3 family.</text>
</comment>
<reference evidence="9" key="1">
    <citation type="submission" date="2017-09" db="EMBL/GenBank/DDBJ databases">
        <title>Depth-based differentiation of microbial function through sediment-hosted aquifers and enrichment of novel symbionts in the deep terrestrial subsurface.</title>
        <authorList>
            <person name="Probst A.J."/>
            <person name="Ladd B."/>
            <person name="Jarett J.K."/>
            <person name="Geller-Mcgrath D.E."/>
            <person name="Sieber C.M.K."/>
            <person name="Emerson J.B."/>
            <person name="Anantharaman K."/>
            <person name="Thomas B.C."/>
            <person name="Malmstrom R."/>
            <person name="Stieglmeier M."/>
            <person name="Klingl A."/>
            <person name="Woyke T."/>
            <person name="Ryan C.M."/>
            <person name="Banfield J.F."/>
        </authorList>
    </citation>
    <scope>NUCLEOTIDE SEQUENCE [LARGE SCALE GENOMIC DNA]</scope>
</reference>